<protein>
    <submittedName>
        <fullName evidence="1">Uncharacterized protein</fullName>
    </submittedName>
</protein>
<sequence length="88" mass="9834">FWIHREGNPRPWRRTPCLTGGDGTGLIAALRKARRQEQLVSKRLLREDPVAEGGKVSLHRQGACMGSPAYQLRDSEPCAFLQLNLSHA</sequence>
<reference evidence="1" key="2">
    <citation type="submission" date="2025-09" db="UniProtKB">
        <authorList>
            <consortium name="Ensembl"/>
        </authorList>
    </citation>
    <scope>IDENTIFICATION</scope>
</reference>
<name>A0A8C4JJ20_DRONO</name>
<evidence type="ECO:0000313" key="2">
    <source>
        <dbReference type="Proteomes" id="UP000694423"/>
    </source>
</evidence>
<proteinExistence type="predicted"/>
<organism evidence="1 2">
    <name type="scientific">Dromaius novaehollandiae</name>
    <name type="common">Emu</name>
    <dbReference type="NCBI Taxonomy" id="8790"/>
    <lineage>
        <taxon>Eukaryota</taxon>
        <taxon>Metazoa</taxon>
        <taxon>Chordata</taxon>
        <taxon>Craniata</taxon>
        <taxon>Vertebrata</taxon>
        <taxon>Euteleostomi</taxon>
        <taxon>Archelosauria</taxon>
        <taxon>Archosauria</taxon>
        <taxon>Dinosauria</taxon>
        <taxon>Saurischia</taxon>
        <taxon>Theropoda</taxon>
        <taxon>Coelurosauria</taxon>
        <taxon>Aves</taxon>
        <taxon>Palaeognathae</taxon>
        <taxon>Casuariiformes</taxon>
        <taxon>Dromaiidae</taxon>
        <taxon>Dromaius</taxon>
    </lineage>
</organism>
<accession>A0A8C4JJ20</accession>
<dbReference type="Proteomes" id="UP000694423">
    <property type="component" value="Unplaced"/>
</dbReference>
<keyword evidence="2" id="KW-1185">Reference proteome</keyword>
<dbReference type="AlphaFoldDB" id="A0A8C4JJ20"/>
<evidence type="ECO:0000313" key="1">
    <source>
        <dbReference type="Ensembl" id="ENSDNVP00000009659.1"/>
    </source>
</evidence>
<dbReference type="Ensembl" id="ENSDNVT00000011601.1">
    <property type="protein sequence ID" value="ENSDNVP00000009659.1"/>
    <property type="gene ID" value="ENSDNVG00000006827.1"/>
</dbReference>
<reference evidence="1" key="1">
    <citation type="submission" date="2025-08" db="UniProtKB">
        <authorList>
            <consortium name="Ensembl"/>
        </authorList>
    </citation>
    <scope>IDENTIFICATION</scope>
</reference>